<reference evidence="1" key="1">
    <citation type="journal article" date="2022" name="bioRxiv">
        <title>Sequencing and chromosome-scale assembly of the giantPleurodeles waltlgenome.</title>
        <authorList>
            <person name="Brown T."/>
            <person name="Elewa A."/>
            <person name="Iarovenko S."/>
            <person name="Subramanian E."/>
            <person name="Araus A.J."/>
            <person name="Petzold A."/>
            <person name="Susuki M."/>
            <person name="Suzuki K.-i.T."/>
            <person name="Hayashi T."/>
            <person name="Toyoda A."/>
            <person name="Oliveira C."/>
            <person name="Osipova E."/>
            <person name="Leigh N.D."/>
            <person name="Simon A."/>
            <person name="Yun M.H."/>
        </authorList>
    </citation>
    <scope>NUCLEOTIDE SEQUENCE</scope>
    <source>
        <strain evidence="1">20211129_DDA</strain>
        <tissue evidence="1">Liver</tissue>
    </source>
</reference>
<protein>
    <submittedName>
        <fullName evidence="1">Uncharacterized protein</fullName>
    </submittedName>
</protein>
<gene>
    <name evidence="1" type="ORF">NDU88_007294</name>
</gene>
<dbReference type="AlphaFoldDB" id="A0AAV7NSP2"/>
<proteinExistence type="predicted"/>
<dbReference type="EMBL" id="JANPWB010000012">
    <property type="protein sequence ID" value="KAJ1119108.1"/>
    <property type="molecule type" value="Genomic_DNA"/>
</dbReference>
<comment type="caution">
    <text evidence="1">The sequence shown here is derived from an EMBL/GenBank/DDBJ whole genome shotgun (WGS) entry which is preliminary data.</text>
</comment>
<evidence type="ECO:0000313" key="1">
    <source>
        <dbReference type="EMBL" id="KAJ1119108.1"/>
    </source>
</evidence>
<name>A0AAV7NSP2_PLEWA</name>
<dbReference type="Proteomes" id="UP001066276">
    <property type="component" value="Chromosome 8"/>
</dbReference>
<evidence type="ECO:0000313" key="2">
    <source>
        <dbReference type="Proteomes" id="UP001066276"/>
    </source>
</evidence>
<organism evidence="1 2">
    <name type="scientific">Pleurodeles waltl</name>
    <name type="common">Iberian ribbed newt</name>
    <dbReference type="NCBI Taxonomy" id="8319"/>
    <lineage>
        <taxon>Eukaryota</taxon>
        <taxon>Metazoa</taxon>
        <taxon>Chordata</taxon>
        <taxon>Craniata</taxon>
        <taxon>Vertebrata</taxon>
        <taxon>Euteleostomi</taxon>
        <taxon>Amphibia</taxon>
        <taxon>Batrachia</taxon>
        <taxon>Caudata</taxon>
        <taxon>Salamandroidea</taxon>
        <taxon>Salamandridae</taxon>
        <taxon>Pleurodelinae</taxon>
        <taxon>Pleurodeles</taxon>
    </lineage>
</organism>
<keyword evidence="2" id="KW-1185">Reference proteome</keyword>
<sequence>MHWTVREQSDKRLLLRSCLGPVVLLALAMSSKAYRTAGLMDLIYAPDIARAECQAAPAAVLPGHCSPPGPCCKFKSVMRSGVDGSDVCTG</sequence>
<accession>A0AAV7NSP2</accession>